<reference evidence="1 2" key="1">
    <citation type="submission" date="2011-09" db="EMBL/GenBank/DDBJ databases">
        <authorList>
            <person name="Weinstock G."/>
            <person name="Sodergren E."/>
            <person name="Clifton S."/>
            <person name="Fulton L."/>
            <person name="Fulton B."/>
            <person name="Courtney L."/>
            <person name="Fronick C."/>
            <person name="Harrison M."/>
            <person name="Strong C."/>
            <person name="Farmer C."/>
            <person name="Delahaunty K."/>
            <person name="Markovic C."/>
            <person name="Hall O."/>
            <person name="Minx P."/>
            <person name="Tomlinson C."/>
            <person name="Mitreva M."/>
            <person name="Hou S."/>
            <person name="Chen J."/>
            <person name="Wollam A."/>
            <person name="Pepin K.H."/>
            <person name="Johnson M."/>
            <person name="Bhonagiri V."/>
            <person name="Zhang X."/>
            <person name="Suruliraj S."/>
            <person name="Warren W."/>
            <person name="Chinwalla A."/>
            <person name="Mardis E.R."/>
            <person name="Wilson R.K."/>
        </authorList>
    </citation>
    <scope>NUCLEOTIDE SEQUENCE [LARGE SCALE GENOMIC DNA]</scope>
    <source>
        <strain evidence="1 2">F0435</strain>
    </source>
</reference>
<dbReference type="STRING" id="797516.HMPREF9104_03008"/>
<dbReference type="PATRIC" id="fig|797516.3.peg.2713"/>
<evidence type="ECO:0008006" key="3">
    <source>
        <dbReference type="Google" id="ProtNLM"/>
    </source>
</evidence>
<dbReference type="HOGENOM" id="CLU_1989805_0_0_9"/>
<evidence type="ECO:0000313" key="2">
    <source>
        <dbReference type="Proteomes" id="UP000005025"/>
    </source>
</evidence>
<protein>
    <recommendedName>
        <fullName evidence="3">Arsenical resistance operon trans-acting repressor ArsD</fullName>
    </recommendedName>
</protein>
<comment type="caution">
    <text evidence="1">The sequence shown here is derived from an EMBL/GenBank/DDBJ whole genome shotgun (WGS) entry which is preliminary data.</text>
</comment>
<dbReference type="RefSeq" id="WP_008858154.1">
    <property type="nucleotide sequence ID" value="NZ_JH591057.1"/>
</dbReference>
<sequence length="125" mass="14091">MMPKTTITYYVPKDYTSPRLHAFEMLMGGHQDEIDKSVRSIQEKQFAYITRNFTLKLVHFDSSLTGLKNNQEIAKVLASKKEPVPIVSINDKVIKIGKFLSPQELASLFDGFSVQIPNDPDASSD</sequence>
<proteinExistence type="predicted"/>
<organism evidence="1 2">
    <name type="scientific">Lentilactobacillus kisonensis F0435</name>
    <dbReference type="NCBI Taxonomy" id="797516"/>
    <lineage>
        <taxon>Bacteria</taxon>
        <taxon>Bacillati</taxon>
        <taxon>Bacillota</taxon>
        <taxon>Bacilli</taxon>
        <taxon>Lactobacillales</taxon>
        <taxon>Lactobacillaceae</taxon>
        <taxon>Lentilactobacillus</taxon>
    </lineage>
</organism>
<gene>
    <name evidence="1" type="ORF">HMPREF9104_03008</name>
</gene>
<dbReference type="EMBL" id="AGRJ01000248">
    <property type="protein sequence ID" value="EHO48002.1"/>
    <property type="molecule type" value="Genomic_DNA"/>
</dbReference>
<name>H1LK62_9LACO</name>
<accession>H1LK62</accession>
<dbReference type="AlphaFoldDB" id="H1LK62"/>
<dbReference type="OrthoDB" id="9973939at2"/>
<dbReference type="Gene3D" id="3.40.30.10">
    <property type="entry name" value="Glutaredoxin"/>
    <property type="match status" value="1"/>
</dbReference>
<dbReference type="Proteomes" id="UP000005025">
    <property type="component" value="Unassembled WGS sequence"/>
</dbReference>
<evidence type="ECO:0000313" key="1">
    <source>
        <dbReference type="EMBL" id="EHO48002.1"/>
    </source>
</evidence>